<evidence type="ECO:0000313" key="2">
    <source>
        <dbReference type="Proteomes" id="UP001189429"/>
    </source>
</evidence>
<sequence>MQRSYSTPHAQQLICDAKEGAQADLQEEMASAEGFRTLVRETAGESQDFDEKGDWPLFLRNVKLPSGHSCVALAKKLLQEGEEEWSEIALLMCQQQAEAVLLPPAERQRRAEERRKRRIFMRAFPETLDGVTVEQVEAAHETVQRVFSAACAFGNLREKSNGYEELSQIEQDLRTQAKLLRDGGQNGVKIRI</sequence>
<dbReference type="Proteomes" id="UP001189429">
    <property type="component" value="Unassembled WGS sequence"/>
</dbReference>
<accession>A0ABN9QAC0</accession>
<dbReference type="EMBL" id="CAUYUJ010002825">
    <property type="protein sequence ID" value="CAK0802529.1"/>
    <property type="molecule type" value="Genomic_DNA"/>
</dbReference>
<name>A0ABN9QAC0_9DINO</name>
<evidence type="ECO:0000313" key="1">
    <source>
        <dbReference type="EMBL" id="CAK0802529.1"/>
    </source>
</evidence>
<organism evidence="1 2">
    <name type="scientific">Prorocentrum cordatum</name>
    <dbReference type="NCBI Taxonomy" id="2364126"/>
    <lineage>
        <taxon>Eukaryota</taxon>
        <taxon>Sar</taxon>
        <taxon>Alveolata</taxon>
        <taxon>Dinophyceae</taxon>
        <taxon>Prorocentrales</taxon>
        <taxon>Prorocentraceae</taxon>
        <taxon>Prorocentrum</taxon>
    </lineage>
</organism>
<gene>
    <name evidence="1" type="ORF">PCOR1329_LOCUS10034</name>
</gene>
<keyword evidence="2" id="KW-1185">Reference proteome</keyword>
<comment type="caution">
    <text evidence="1">The sequence shown here is derived from an EMBL/GenBank/DDBJ whole genome shotgun (WGS) entry which is preliminary data.</text>
</comment>
<proteinExistence type="predicted"/>
<protein>
    <submittedName>
        <fullName evidence="1">Uncharacterized protein</fullName>
    </submittedName>
</protein>
<reference evidence="1" key="1">
    <citation type="submission" date="2023-10" db="EMBL/GenBank/DDBJ databases">
        <authorList>
            <person name="Chen Y."/>
            <person name="Shah S."/>
            <person name="Dougan E. K."/>
            <person name="Thang M."/>
            <person name="Chan C."/>
        </authorList>
    </citation>
    <scope>NUCLEOTIDE SEQUENCE [LARGE SCALE GENOMIC DNA]</scope>
</reference>